<reference evidence="1" key="1">
    <citation type="submission" date="2019-08" db="EMBL/GenBank/DDBJ databases">
        <authorList>
            <person name="Kucharzyk K."/>
            <person name="Murdoch R.W."/>
            <person name="Higgins S."/>
            <person name="Loffler F."/>
        </authorList>
    </citation>
    <scope>NUCLEOTIDE SEQUENCE</scope>
</reference>
<protein>
    <submittedName>
        <fullName evidence="1">Uncharacterized protein</fullName>
    </submittedName>
</protein>
<dbReference type="AlphaFoldDB" id="A0A645GHB3"/>
<comment type="caution">
    <text evidence="1">The sequence shown here is derived from an EMBL/GenBank/DDBJ whole genome shotgun (WGS) entry which is preliminary data.</text>
</comment>
<dbReference type="EMBL" id="VSSQ01074526">
    <property type="protein sequence ID" value="MPN25372.1"/>
    <property type="molecule type" value="Genomic_DNA"/>
</dbReference>
<accession>A0A645GHB3</accession>
<gene>
    <name evidence="1" type="ORF">SDC9_172781</name>
</gene>
<name>A0A645GHB3_9ZZZZ</name>
<proteinExistence type="predicted"/>
<organism evidence="1">
    <name type="scientific">bioreactor metagenome</name>
    <dbReference type="NCBI Taxonomy" id="1076179"/>
    <lineage>
        <taxon>unclassified sequences</taxon>
        <taxon>metagenomes</taxon>
        <taxon>ecological metagenomes</taxon>
    </lineage>
</organism>
<evidence type="ECO:0000313" key="1">
    <source>
        <dbReference type="EMBL" id="MPN25372.1"/>
    </source>
</evidence>
<sequence length="107" mass="10963">MVGQALAVGVGVNRAHHAVLDAKMPVQDLGKGSQAVGCAGCVGNDVMEGVIIIFFIDAHDNCDVLILGGSGNDHLFRAGIQVSLSQFPGPVLAGALNHNVDVLFFPG</sequence>